<organism evidence="1 2">
    <name type="scientific">Campylobacter molothri</name>
    <dbReference type="NCBI Taxonomy" id="1032242"/>
    <lineage>
        <taxon>Bacteria</taxon>
        <taxon>Pseudomonadati</taxon>
        <taxon>Campylobacterota</taxon>
        <taxon>Epsilonproteobacteria</taxon>
        <taxon>Campylobacterales</taxon>
        <taxon>Campylobacteraceae</taxon>
        <taxon>Campylobacter</taxon>
    </lineage>
</organism>
<dbReference type="Proteomes" id="UP001319828">
    <property type="component" value="Unassembled WGS sequence"/>
</dbReference>
<comment type="caution">
    <text evidence="1">The sequence shown here is derived from an EMBL/GenBank/DDBJ whole genome shotgun (WGS) entry which is preliminary data.</text>
</comment>
<dbReference type="EMBL" id="JACHUQ010000006">
    <property type="protein sequence ID" value="MBZ7974623.1"/>
    <property type="molecule type" value="Genomic_DNA"/>
</dbReference>
<gene>
    <name evidence="1" type="ORF">H2252_04440</name>
</gene>
<reference evidence="1" key="1">
    <citation type="submission" date="2020-07" db="EMBL/GenBank/DDBJ databases">
        <title>Campylobacter molothri sp. nov. isolated from wild birds.</title>
        <authorList>
            <person name="Miller W.G."/>
            <person name="Chapman M.H."/>
            <person name="Yee E."/>
            <person name="Lopes B.S."/>
            <person name="Forbes K.J."/>
        </authorList>
    </citation>
    <scope>NUCLEOTIDE SEQUENCE</scope>
    <source>
        <strain evidence="1">RM9754</strain>
    </source>
</reference>
<proteinExistence type="predicted"/>
<keyword evidence="2" id="KW-1185">Reference proteome</keyword>
<evidence type="ECO:0000313" key="1">
    <source>
        <dbReference type="EMBL" id="MBZ7974623.1"/>
    </source>
</evidence>
<protein>
    <submittedName>
        <fullName evidence="1">Uncharacterized protein</fullName>
    </submittedName>
</protein>
<accession>A0ACC5W2H1</accession>
<evidence type="ECO:0000313" key="2">
    <source>
        <dbReference type="Proteomes" id="UP001319828"/>
    </source>
</evidence>
<sequence>MTENQFNEIKQRLAKWRKKRHLTYENQIEGLAENVFKKVSEYFRAKDDLEKADALCNIAVFLFNSIDLDYESYHNFKMYTAFEDDFFYIYGKLGNVVRNKIYNGTNVLSAKVNSELISILDTYFRDDLKLDFYECMIKTIKEIESRTGAYDENLKKEIDVLEKDFWKRSKK</sequence>
<name>A0ACC5W2H1_9BACT</name>